<dbReference type="RefSeq" id="WP_044315593.1">
    <property type="nucleotide sequence ID" value="NZ_JBITTV010000012.1"/>
</dbReference>
<gene>
    <name evidence="1" type="ORF">LO50_15745</name>
</gene>
<sequence length="95" mass="10794">MSLKKSYSADISARALVLADIATRLGRHRDESPFLLLPNEVAHVLSVESIELAIRPSPRNYSLPFIIIGNSSRYRLDDLIRFLVSYRRARVKPLS</sequence>
<comment type="caution">
    <text evidence="1">The sequence shown here is derived from an EMBL/GenBank/DDBJ whole genome shotgun (WGS) entry which is preliminary data.</text>
</comment>
<dbReference type="AlphaFoldDB" id="A0A0D7E5K9"/>
<evidence type="ECO:0008006" key="3">
    <source>
        <dbReference type="Google" id="ProtNLM"/>
    </source>
</evidence>
<evidence type="ECO:0000313" key="1">
    <source>
        <dbReference type="EMBL" id="KIZ34867.1"/>
    </source>
</evidence>
<evidence type="ECO:0000313" key="2">
    <source>
        <dbReference type="Proteomes" id="UP000032439"/>
    </source>
</evidence>
<dbReference type="EMBL" id="JXXD01000146">
    <property type="protein sequence ID" value="KIZ34867.1"/>
    <property type="molecule type" value="Genomic_DNA"/>
</dbReference>
<reference evidence="1 2" key="1">
    <citation type="submission" date="2014-11" db="EMBL/GenBank/DDBJ databases">
        <title>Genomics and ecophysiology of heterotrophic nitrogen fixing bacteria isolated from estuarine surface water.</title>
        <authorList>
            <person name="Bentzon-Tilia M."/>
            <person name="Severin I."/>
            <person name="Hansen L.H."/>
            <person name="Riemann L."/>
        </authorList>
    </citation>
    <scope>NUCLEOTIDE SEQUENCE [LARGE SCALE GENOMIC DNA]</scope>
    <source>
        <strain evidence="1 2">BAL361</strain>
    </source>
</reference>
<name>A0A0D7E5K9_STUST</name>
<protein>
    <recommendedName>
        <fullName evidence="3">DNA-binding protein</fullName>
    </recommendedName>
</protein>
<dbReference type="Proteomes" id="UP000032439">
    <property type="component" value="Unassembled WGS sequence"/>
</dbReference>
<accession>A0A0D7E5K9</accession>
<organism evidence="1 2">
    <name type="scientific">Stutzerimonas stutzeri</name>
    <name type="common">Pseudomonas stutzeri</name>
    <dbReference type="NCBI Taxonomy" id="316"/>
    <lineage>
        <taxon>Bacteria</taxon>
        <taxon>Pseudomonadati</taxon>
        <taxon>Pseudomonadota</taxon>
        <taxon>Gammaproteobacteria</taxon>
        <taxon>Pseudomonadales</taxon>
        <taxon>Pseudomonadaceae</taxon>
        <taxon>Stutzerimonas</taxon>
    </lineage>
</organism>
<proteinExistence type="predicted"/>
<dbReference type="PATRIC" id="fig|316.110.peg.1075"/>